<proteinExistence type="predicted"/>
<organism evidence="1 2">
    <name type="scientific">Agrobacterium rubi TR3 = NBRC 13261</name>
    <dbReference type="NCBI Taxonomy" id="1368415"/>
    <lineage>
        <taxon>Bacteria</taxon>
        <taxon>Pseudomonadati</taxon>
        <taxon>Pseudomonadota</taxon>
        <taxon>Alphaproteobacteria</taxon>
        <taxon>Hyphomicrobiales</taxon>
        <taxon>Rhizobiaceae</taxon>
        <taxon>Rhizobium/Agrobacterium group</taxon>
        <taxon>Agrobacterium</taxon>
    </lineage>
</organism>
<evidence type="ECO:0000313" key="2">
    <source>
        <dbReference type="Proteomes" id="UP000028701"/>
    </source>
</evidence>
<accession>A0A081D2G7</accession>
<reference evidence="1 2" key="1">
    <citation type="submission" date="2014-08" db="EMBL/GenBank/DDBJ databases">
        <title>Whole genome shotgun sequence of Rhizobium rubi NBRC 13261.</title>
        <authorList>
            <person name="Katano-Makiyama Y."/>
            <person name="Hosoyama A."/>
            <person name="Hashimoto M."/>
            <person name="Hosoyama Y."/>
            <person name="Noguchi M."/>
            <person name="Tsuchikane K."/>
            <person name="Uohara A."/>
            <person name="Ohji S."/>
            <person name="Ichikawa N."/>
            <person name="Kimura A."/>
            <person name="Yamazoe A."/>
            <person name="Fujita N."/>
        </authorList>
    </citation>
    <scope>NUCLEOTIDE SEQUENCE [LARGE SCALE GENOMIC DNA]</scope>
    <source>
        <strain evidence="1 2">NBRC 13261</strain>
    </source>
</reference>
<dbReference type="eggNOG" id="ENOG5032QEN">
    <property type="taxonomic scope" value="Bacteria"/>
</dbReference>
<protein>
    <submittedName>
        <fullName evidence="1">Uncharacterized protein</fullName>
    </submittedName>
</protein>
<gene>
    <name evidence="1" type="ORF">RRU01S_31_00470</name>
</gene>
<sequence>MNQNILLVIATGVGIAAGSGATYVLMPQPDPQVRAPTHEEIVAAIEADPSLLPREFVAPALETPSEEEALAAYRRAYSSNPMRTRGSEDRISIRLGECDQNPAGPGVSCLTSIKFTPSAQPLDRVIGYSKSASGDWVANGY</sequence>
<dbReference type="OrthoDB" id="8099935at2"/>
<dbReference type="Proteomes" id="UP000028701">
    <property type="component" value="Unassembled WGS sequence"/>
</dbReference>
<name>A0A081D2G7_9HYPH</name>
<dbReference type="AlphaFoldDB" id="A0A081D2G7"/>
<dbReference type="EMBL" id="BBJU01000031">
    <property type="protein sequence ID" value="GAK73113.1"/>
    <property type="molecule type" value="Genomic_DNA"/>
</dbReference>
<evidence type="ECO:0000313" key="1">
    <source>
        <dbReference type="EMBL" id="GAK73113.1"/>
    </source>
</evidence>
<comment type="caution">
    <text evidence="1">The sequence shown here is derived from an EMBL/GenBank/DDBJ whole genome shotgun (WGS) entry which is preliminary data.</text>
</comment>